<dbReference type="STRING" id="363999.A0A439CN36"/>
<dbReference type="AlphaFoldDB" id="A0A439CN36"/>
<dbReference type="EMBL" id="RYZI01000748">
    <property type="protein sequence ID" value="RWA03585.1"/>
    <property type="molecule type" value="Genomic_DNA"/>
</dbReference>
<keyword evidence="4" id="KW-1185">Reference proteome</keyword>
<dbReference type="InterPro" id="IPR021842">
    <property type="entry name" value="DUF3435"/>
</dbReference>
<accession>A0A439CN36</accession>
<proteinExistence type="predicted"/>
<feature type="compositionally biased region" description="Acidic residues" evidence="1">
    <location>
        <begin position="25"/>
        <end position="36"/>
    </location>
</feature>
<keyword evidence="2" id="KW-0812">Transmembrane</keyword>
<dbReference type="Pfam" id="PF11917">
    <property type="entry name" value="DUF3435"/>
    <property type="match status" value="1"/>
</dbReference>
<feature type="region of interest" description="Disordered" evidence="1">
    <location>
        <begin position="1"/>
        <end position="58"/>
    </location>
</feature>
<evidence type="ECO:0000313" key="3">
    <source>
        <dbReference type="EMBL" id="RWA03585.1"/>
    </source>
</evidence>
<reference evidence="3 4" key="1">
    <citation type="submission" date="2018-12" db="EMBL/GenBank/DDBJ databases">
        <title>Draft genome sequence of Xylaria grammica IHI A82.</title>
        <authorList>
            <person name="Buettner E."/>
            <person name="Kellner H."/>
        </authorList>
    </citation>
    <scope>NUCLEOTIDE SEQUENCE [LARGE SCALE GENOMIC DNA]</scope>
    <source>
        <strain evidence="3 4">IHI A82</strain>
    </source>
</reference>
<keyword evidence="2" id="KW-0472">Membrane</keyword>
<feature type="compositionally biased region" description="Basic and acidic residues" evidence="1">
    <location>
        <begin position="37"/>
        <end position="54"/>
    </location>
</feature>
<feature type="transmembrane region" description="Helical" evidence="2">
    <location>
        <begin position="260"/>
        <end position="276"/>
    </location>
</feature>
<gene>
    <name evidence="3" type="ORF">EKO27_g11521</name>
</gene>
<feature type="compositionally biased region" description="Low complexity" evidence="1">
    <location>
        <begin position="9"/>
        <end position="22"/>
    </location>
</feature>
<evidence type="ECO:0000256" key="1">
    <source>
        <dbReference type="SAM" id="MobiDB-lite"/>
    </source>
</evidence>
<evidence type="ECO:0000256" key="2">
    <source>
        <dbReference type="SAM" id="Phobius"/>
    </source>
</evidence>
<name>A0A439CN36_9PEZI</name>
<dbReference type="PANTHER" id="PTHR37535:SF2">
    <property type="entry name" value="FINGER DOMAIN PROTEIN, PUTATIVE (AFU_ORTHOLOGUE AFUA_6G09300)-RELATED"/>
    <property type="match status" value="1"/>
</dbReference>
<organism evidence="3 4">
    <name type="scientific">Xylaria grammica</name>
    <dbReference type="NCBI Taxonomy" id="363999"/>
    <lineage>
        <taxon>Eukaryota</taxon>
        <taxon>Fungi</taxon>
        <taxon>Dikarya</taxon>
        <taxon>Ascomycota</taxon>
        <taxon>Pezizomycotina</taxon>
        <taxon>Sordariomycetes</taxon>
        <taxon>Xylariomycetidae</taxon>
        <taxon>Xylariales</taxon>
        <taxon>Xylariaceae</taxon>
        <taxon>Xylaria</taxon>
    </lineage>
</organism>
<sequence length="697" mass="79210">MARRQRRVAYAATSDAGDSDASFSPEDEDLSDIDEELSSKDDDSLFDVEGDRGPVTDATDTEDLFCDEADVGAEFDVEDQIQLFGGNVHPPEYYRQAVLNLNTSEFDSEDYSPGTTLLLDSVEENWRLYCGTLDKNRDIREYYEYSQGETSPAISLLYFFFEWSLNQKEGKNGRRKRGIQKKSTLGTYWKVFRLVFERALGDKIDPKVNRSMHKVLRKLAKLHGLGDQKRENRGMTIDDLKEQIETTLSTTKKSFKLGELRIYAVLFLLLLAAPGARPTSILRLRFGDTKVVLSRDPEGGPHNLLIKYALAFTKTFLGEKATNTITIPETIFDPCLFLSPHVFLLGILFRHRAFCARHLISPHQLNNVDISPGEREMLLPLREDLDNIPIFRQAVETLTGYELSPDKPISYGMMAAWIKRIGEILGCQYTTIPYNLRYNAANELDQSSWISEALRNLTLDHADSGPFRRHYLGRQVGADVWGIIRGQEPQQALVKQSNSLGHSISKRRPIDLTPEQAASITTHPLIRRLTKGLEAFRRGSKDYKEARRVIRKEKHRLRRELKQRIRDEWTANQAVEDIERQLQGLGFAKPAAADTSCRPQRPAQKRLMEALTTPLVETLEAAYHRRGNAIDAVVVYCAVEEGCTMPTVPRRHAVSKEPADSRPRPDLPAESLLYTAVMSVPCHEKIQPEEAVRLYEL</sequence>
<comment type="caution">
    <text evidence="3">The sequence shown here is derived from an EMBL/GenBank/DDBJ whole genome shotgun (WGS) entry which is preliminary data.</text>
</comment>
<dbReference type="PANTHER" id="PTHR37535">
    <property type="entry name" value="FLUG DOMAIN PROTEIN"/>
    <property type="match status" value="1"/>
</dbReference>
<dbReference type="Proteomes" id="UP000286045">
    <property type="component" value="Unassembled WGS sequence"/>
</dbReference>
<protein>
    <submittedName>
        <fullName evidence="3">Uncharacterized protein</fullName>
    </submittedName>
</protein>
<keyword evidence="2" id="KW-1133">Transmembrane helix</keyword>
<evidence type="ECO:0000313" key="4">
    <source>
        <dbReference type="Proteomes" id="UP000286045"/>
    </source>
</evidence>